<dbReference type="PANTHER" id="PTHR47506:SF1">
    <property type="entry name" value="HTH-TYPE TRANSCRIPTIONAL REGULATOR YJDC"/>
    <property type="match status" value="1"/>
</dbReference>
<evidence type="ECO:0000256" key="3">
    <source>
        <dbReference type="ARBA" id="ARBA00023163"/>
    </source>
</evidence>
<dbReference type="PRINTS" id="PR00455">
    <property type="entry name" value="HTHTETR"/>
</dbReference>
<gene>
    <name evidence="6" type="ORF">IW252_001148</name>
</gene>
<keyword evidence="2 4" id="KW-0238">DNA-binding</keyword>
<dbReference type="InterPro" id="IPR009057">
    <property type="entry name" value="Homeodomain-like_sf"/>
</dbReference>
<evidence type="ECO:0000313" key="6">
    <source>
        <dbReference type="EMBL" id="MBG6084381.1"/>
    </source>
</evidence>
<proteinExistence type="predicted"/>
<keyword evidence="3" id="KW-0804">Transcription</keyword>
<sequence>MGAARDRLLSAAAHRFYRDGVHATGIDTLTAEAQVAKKSLYNNFSSKAELVSAYIEARHAEWLALYRARAAQAHTAQERALAVFDAYLDHAHPTAGGAFRGCGLLNVAAEFPAGSPERAAVRAHKEEVEQLLADAVADLAGPDRAAGLAEHLSFLLEGAVARAGLEASPDRLEHARALAAGLLARP</sequence>
<evidence type="ECO:0000313" key="7">
    <source>
        <dbReference type="Proteomes" id="UP000625033"/>
    </source>
</evidence>
<evidence type="ECO:0000256" key="1">
    <source>
        <dbReference type="ARBA" id="ARBA00023015"/>
    </source>
</evidence>
<keyword evidence="7" id="KW-1185">Reference proteome</keyword>
<dbReference type="Pfam" id="PF00440">
    <property type="entry name" value="TetR_N"/>
    <property type="match status" value="1"/>
</dbReference>
<accession>A0A931GIL2</accession>
<comment type="caution">
    <text evidence="6">The sequence shown here is derived from an EMBL/GenBank/DDBJ whole genome shotgun (WGS) entry which is preliminary data.</text>
</comment>
<evidence type="ECO:0000256" key="2">
    <source>
        <dbReference type="ARBA" id="ARBA00023125"/>
    </source>
</evidence>
<dbReference type="InterPro" id="IPR036271">
    <property type="entry name" value="Tet_transcr_reg_TetR-rel_C_sf"/>
</dbReference>
<evidence type="ECO:0000259" key="5">
    <source>
        <dbReference type="PROSITE" id="PS50977"/>
    </source>
</evidence>
<dbReference type="InterPro" id="IPR001647">
    <property type="entry name" value="HTH_TetR"/>
</dbReference>
<dbReference type="SUPFAM" id="SSF46689">
    <property type="entry name" value="Homeodomain-like"/>
    <property type="match status" value="1"/>
</dbReference>
<reference evidence="6" key="1">
    <citation type="submission" date="2020-11" db="EMBL/GenBank/DDBJ databases">
        <title>Sequencing the genomes of 1000 actinobacteria strains.</title>
        <authorList>
            <person name="Klenk H.-P."/>
        </authorList>
    </citation>
    <scope>NUCLEOTIDE SEQUENCE</scope>
    <source>
        <strain evidence="6">DSM 26152</strain>
    </source>
</reference>
<feature type="DNA-binding region" description="H-T-H motif" evidence="4">
    <location>
        <begin position="25"/>
        <end position="44"/>
    </location>
</feature>
<dbReference type="PANTHER" id="PTHR47506">
    <property type="entry name" value="TRANSCRIPTIONAL REGULATORY PROTEIN"/>
    <property type="match status" value="1"/>
</dbReference>
<protein>
    <submittedName>
        <fullName evidence="6">AcrR family transcriptional regulator</fullName>
    </submittedName>
</protein>
<dbReference type="Gene3D" id="1.10.357.10">
    <property type="entry name" value="Tetracycline Repressor, domain 2"/>
    <property type="match status" value="1"/>
</dbReference>
<keyword evidence="1" id="KW-0805">Transcription regulation</keyword>
<dbReference type="GO" id="GO:0003677">
    <property type="term" value="F:DNA binding"/>
    <property type="evidence" value="ECO:0007669"/>
    <property type="project" value="UniProtKB-UniRule"/>
</dbReference>
<dbReference type="AlphaFoldDB" id="A0A931GIL2"/>
<dbReference type="Proteomes" id="UP000625033">
    <property type="component" value="Unassembled WGS sequence"/>
</dbReference>
<dbReference type="PROSITE" id="PS50977">
    <property type="entry name" value="HTH_TETR_2"/>
    <property type="match status" value="1"/>
</dbReference>
<organism evidence="6 7">
    <name type="scientific">Zhihengliuella flava</name>
    <dbReference type="NCBI Taxonomy" id="1285193"/>
    <lineage>
        <taxon>Bacteria</taxon>
        <taxon>Bacillati</taxon>
        <taxon>Actinomycetota</taxon>
        <taxon>Actinomycetes</taxon>
        <taxon>Micrococcales</taxon>
        <taxon>Micrococcaceae</taxon>
        <taxon>Zhihengliuella</taxon>
    </lineage>
</organism>
<dbReference type="SUPFAM" id="SSF48498">
    <property type="entry name" value="Tetracyclin repressor-like, C-terminal domain"/>
    <property type="match status" value="1"/>
</dbReference>
<dbReference type="RefSeq" id="WP_196835701.1">
    <property type="nucleotide sequence ID" value="NZ_JADOTZ010000001.1"/>
</dbReference>
<feature type="domain" description="HTH tetR-type" evidence="5">
    <location>
        <begin position="2"/>
        <end position="62"/>
    </location>
</feature>
<evidence type="ECO:0000256" key="4">
    <source>
        <dbReference type="PROSITE-ProRule" id="PRU00335"/>
    </source>
</evidence>
<name>A0A931GIL2_9MICC</name>
<dbReference type="EMBL" id="JADOTZ010000001">
    <property type="protein sequence ID" value="MBG6084381.1"/>
    <property type="molecule type" value="Genomic_DNA"/>
</dbReference>